<dbReference type="GeneID" id="92758815"/>
<dbReference type="SUPFAM" id="SSF48576">
    <property type="entry name" value="Terpenoid synthases"/>
    <property type="match status" value="1"/>
</dbReference>
<gene>
    <name evidence="3" type="ORF">I6I10_02510</name>
</gene>
<dbReference type="Proteomes" id="UP000596145">
    <property type="component" value="Chromosome"/>
</dbReference>
<dbReference type="RefSeq" id="WP_084037225.1">
    <property type="nucleotide sequence ID" value="NZ_CP066007.1"/>
</dbReference>
<dbReference type="SFLD" id="SFLDG01212">
    <property type="entry name" value="Phytoene_synthase_like"/>
    <property type="match status" value="1"/>
</dbReference>
<dbReference type="InterPro" id="IPR044843">
    <property type="entry name" value="Trans_IPPS_bact-type"/>
</dbReference>
<name>A0A7T4EG86_9CORY</name>
<dbReference type="SFLD" id="SFLDS00005">
    <property type="entry name" value="Isoprenoid_Synthase_Type_I"/>
    <property type="match status" value="1"/>
</dbReference>
<proteinExistence type="predicted"/>
<dbReference type="UniPathway" id="UPA00799"/>
<accession>A0A7T4EG86</accession>
<dbReference type="EMBL" id="CP066007">
    <property type="protein sequence ID" value="QQB46824.1"/>
    <property type="molecule type" value="Genomic_DNA"/>
</dbReference>
<dbReference type="Gene3D" id="1.10.600.10">
    <property type="entry name" value="Farnesyl Diphosphate Synthase"/>
    <property type="match status" value="1"/>
</dbReference>
<dbReference type="InterPro" id="IPR008949">
    <property type="entry name" value="Isoprenoid_synthase_dom_sf"/>
</dbReference>
<dbReference type="AlphaFoldDB" id="A0A7T4EG86"/>
<evidence type="ECO:0000313" key="3">
    <source>
        <dbReference type="EMBL" id="QQB46824.1"/>
    </source>
</evidence>
<evidence type="ECO:0000256" key="1">
    <source>
        <dbReference type="ARBA" id="ARBA00004684"/>
    </source>
</evidence>
<dbReference type="InterPro" id="IPR019845">
    <property type="entry name" value="Squalene/phytoene_synthase_CS"/>
</dbReference>
<dbReference type="CDD" id="cd00683">
    <property type="entry name" value="Trans_IPPS_HH"/>
    <property type="match status" value="1"/>
</dbReference>
<protein>
    <submittedName>
        <fullName evidence="3">Phytoene/squalene synthase family protein</fullName>
    </submittedName>
</protein>
<dbReference type="InterPro" id="IPR002060">
    <property type="entry name" value="Squ/phyt_synthse"/>
</dbReference>
<sequence length="265" mass="28915">MAHRAARQVIATYSTSFGIASALLPRAMRRDIAHLYAVVRIADEIVDGAAPAETASAQLEAYEEAVCAAPARPFHTDPILHAYAATARHCGFAEEHLRAFFASMRADLTPREYTPEELTQYIYGSAEVIGLLCLDVFLADAPYAGDRAYLENGARHLGAAFQKVNFLRDLHEDTVGLGRAYYPRDLTSVDKQKIVESIRADLAEATPTIEELPRGARVGVRAAAGIYGRLTEQLDAMTTQELHARRAHVPAWEKAAIAARAVARG</sequence>
<dbReference type="GO" id="GO:0016117">
    <property type="term" value="P:carotenoid biosynthetic process"/>
    <property type="evidence" value="ECO:0007669"/>
    <property type="project" value="UniProtKB-ARBA"/>
</dbReference>
<keyword evidence="2" id="KW-0808">Transferase</keyword>
<dbReference type="PANTHER" id="PTHR31480">
    <property type="entry name" value="BIFUNCTIONAL LYCOPENE CYCLASE/PHYTOENE SYNTHASE"/>
    <property type="match status" value="1"/>
</dbReference>
<organism evidence="3 4">
    <name type="scientific">Corynebacterium glucuronolyticum</name>
    <dbReference type="NCBI Taxonomy" id="39791"/>
    <lineage>
        <taxon>Bacteria</taxon>
        <taxon>Bacillati</taxon>
        <taxon>Actinomycetota</taxon>
        <taxon>Actinomycetes</taxon>
        <taxon>Mycobacteriales</taxon>
        <taxon>Corynebacteriaceae</taxon>
        <taxon>Corynebacterium</taxon>
    </lineage>
</organism>
<dbReference type="GO" id="GO:0051996">
    <property type="term" value="F:squalene synthase [NAD(P)H] activity"/>
    <property type="evidence" value="ECO:0007669"/>
    <property type="project" value="InterPro"/>
</dbReference>
<dbReference type="Pfam" id="PF00494">
    <property type="entry name" value="SQS_PSY"/>
    <property type="match status" value="1"/>
</dbReference>
<dbReference type="InterPro" id="IPR033904">
    <property type="entry name" value="Trans_IPPS_HH"/>
</dbReference>
<dbReference type="OrthoDB" id="9807580at2"/>
<dbReference type="SFLD" id="SFLDG01018">
    <property type="entry name" value="Squalene/Phytoene_Synthase_Lik"/>
    <property type="match status" value="1"/>
</dbReference>
<evidence type="ECO:0000313" key="4">
    <source>
        <dbReference type="Proteomes" id="UP000596145"/>
    </source>
</evidence>
<evidence type="ECO:0000256" key="2">
    <source>
        <dbReference type="ARBA" id="ARBA00022679"/>
    </source>
</evidence>
<dbReference type="PROSITE" id="PS01045">
    <property type="entry name" value="SQUALEN_PHYTOEN_SYN_2"/>
    <property type="match status" value="1"/>
</dbReference>
<comment type="pathway">
    <text evidence="1">Carotenoid biosynthesis; phytoene biosynthesis.</text>
</comment>
<reference evidence="3 4" key="1">
    <citation type="submission" date="2020-12" db="EMBL/GenBank/DDBJ databases">
        <title>FDA dAtabase for Regulatory Grade micrObial Sequences (FDA-ARGOS): Supporting development and validation of Infectious Disease Dx tests.</title>
        <authorList>
            <person name="Sproer C."/>
            <person name="Gronow S."/>
            <person name="Severitt S."/>
            <person name="Schroder I."/>
            <person name="Tallon L."/>
            <person name="Sadzewicz L."/>
            <person name="Zhao X."/>
            <person name="Boylan J."/>
            <person name="Ott S."/>
            <person name="Bowen H."/>
            <person name="Vavikolanu K."/>
            <person name="Mehta A."/>
            <person name="Aluvathingal J."/>
            <person name="Nadendla S."/>
            <person name="Lowell S."/>
            <person name="Myers T."/>
            <person name="Yan Y."/>
            <person name="Sichtig H."/>
        </authorList>
    </citation>
    <scope>NUCLEOTIDE SEQUENCE [LARGE SCALE GENOMIC DNA]</scope>
    <source>
        <strain evidence="3 4">FDAARGOS_1053</strain>
    </source>
</reference>
<dbReference type="GO" id="GO:0004311">
    <property type="term" value="F:geranylgeranyl diphosphate synthase activity"/>
    <property type="evidence" value="ECO:0007669"/>
    <property type="project" value="InterPro"/>
</dbReference>